<dbReference type="Gene3D" id="2.130.10.10">
    <property type="entry name" value="YVTN repeat-like/Quinoprotein amine dehydrogenase"/>
    <property type="match status" value="2"/>
</dbReference>
<evidence type="ECO:0000256" key="7">
    <source>
        <dbReference type="PROSITE-ProRule" id="PRU00221"/>
    </source>
</evidence>
<protein>
    <recommendedName>
        <fullName evidence="8">Peptidase M20 dimerisation domain-containing protein</fullName>
    </recommendedName>
</protein>
<evidence type="ECO:0000256" key="4">
    <source>
        <dbReference type="ARBA" id="ARBA00022723"/>
    </source>
</evidence>
<evidence type="ECO:0000256" key="5">
    <source>
        <dbReference type="ARBA" id="ARBA00022737"/>
    </source>
</evidence>
<evidence type="ECO:0000256" key="2">
    <source>
        <dbReference type="ARBA" id="ARBA00022574"/>
    </source>
</evidence>
<feature type="domain" description="Peptidase M20 dimerisation" evidence="8">
    <location>
        <begin position="632"/>
        <end position="752"/>
    </location>
</feature>
<dbReference type="Gene3D" id="3.30.70.360">
    <property type="match status" value="1"/>
</dbReference>
<comment type="caution">
    <text evidence="9">The sequence shown here is derived from an EMBL/GenBank/DDBJ whole genome shotgun (WGS) entry which is preliminary data.</text>
</comment>
<evidence type="ECO:0000256" key="6">
    <source>
        <dbReference type="ARBA" id="ARBA00022801"/>
    </source>
</evidence>
<dbReference type="PANTHER" id="PTHR43270:SF8">
    <property type="entry name" value="DI- AND TRIPEPTIDASE DUG2-RELATED"/>
    <property type="match status" value="1"/>
</dbReference>
<dbReference type="PROSITE" id="PS50082">
    <property type="entry name" value="WD_REPEATS_2"/>
    <property type="match status" value="1"/>
</dbReference>
<dbReference type="PIRSF" id="PIRSF037237">
    <property type="entry name" value="Peptidase_WD_repeats_DUG2"/>
    <property type="match status" value="1"/>
</dbReference>
<keyword evidence="10" id="KW-1185">Reference proteome</keyword>
<evidence type="ECO:0000313" key="9">
    <source>
        <dbReference type="EMBL" id="KAG1822608.1"/>
    </source>
</evidence>
<dbReference type="Pfam" id="PF07687">
    <property type="entry name" value="M20_dimer"/>
    <property type="match status" value="1"/>
</dbReference>
<gene>
    <name evidence="9" type="ORF">BJ212DRAFT_1477032</name>
</gene>
<evidence type="ECO:0000256" key="3">
    <source>
        <dbReference type="ARBA" id="ARBA00022670"/>
    </source>
</evidence>
<dbReference type="Pfam" id="PF01546">
    <property type="entry name" value="Peptidase_M20"/>
    <property type="match status" value="1"/>
</dbReference>
<keyword evidence="5" id="KW-0677">Repeat</keyword>
<dbReference type="SMART" id="SM00320">
    <property type="entry name" value="WD40"/>
    <property type="match status" value="6"/>
</dbReference>
<dbReference type="InterPro" id="IPR001680">
    <property type="entry name" value="WD40_rpt"/>
</dbReference>
<dbReference type="GO" id="GO:0046872">
    <property type="term" value="F:metal ion binding"/>
    <property type="evidence" value="ECO:0007669"/>
    <property type="project" value="UniProtKB-KW"/>
</dbReference>
<dbReference type="Proteomes" id="UP000807769">
    <property type="component" value="Unassembled WGS sequence"/>
</dbReference>
<dbReference type="InterPro" id="IPR002933">
    <property type="entry name" value="Peptidase_M20"/>
</dbReference>
<dbReference type="InterPro" id="IPR020472">
    <property type="entry name" value="WD40_PAC1"/>
</dbReference>
<comment type="similarity">
    <text evidence="1">Belongs to the peptidase M20A family.</text>
</comment>
<dbReference type="PANTHER" id="PTHR43270">
    <property type="entry name" value="BETA-ALA-HIS DIPEPTIDASE"/>
    <property type="match status" value="1"/>
</dbReference>
<evidence type="ECO:0000256" key="1">
    <source>
        <dbReference type="ARBA" id="ARBA00006247"/>
    </source>
</evidence>
<proteinExistence type="inferred from homology"/>
<dbReference type="InterPro" id="IPR051458">
    <property type="entry name" value="Cyt/Met_Dipeptidase"/>
</dbReference>
<dbReference type="GO" id="GO:0008233">
    <property type="term" value="F:peptidase activity"/>
    <property type="evidence" value="ECO:0007669"/>
    <property type="project" value="UniProtKB-KW"/>
</dbReference>
<dbReference type="InterPro" id="IPR017149">
    <property type="entry name" value="GSH_degradosome_Dug2"/>
</dbReference>
<keyword evidence="3" id="KW-0645">Protease</keyword>
<accession>A0A9P7EI30</accession>
<reference evidence="9" key="1">
    <citation type="journal article" date="2020" name="New Phytol.">
        <title>Comparative genomics reveals dynamic genome evolution in host specialist ectomycorrhizal fungi.</title>
        <authorList>
            <person name="Lofgren L.A."/>
            <person name="Nguyen N.H."/>
            <person name="Vilgalys R."/>
            <person name="Ruytinx J."/>
            <person name="Liao H.L."/>
            <person name="Branco S."/>
            <person name="Kuo A."/>
            <person name="LaButti K."/>
            <person name="Lipzen A."/>
            <person name="Andreopoulos W."/>
            <person name="Pangilinan J."/>
            <person name="Riley R."/>
            <person name="Hundley H."/>
            <person name="Na H."/>
            <person name="Barry K."/>
            <person name="Grigoriev I.V."/>
            <person name="Stajich J.E."/>
            <person name="Kennedy P.G."/>
        </authorList>
    </citation>
    <scope>NUCLEOTIDE SEQUENCE</scope>
    <source>
        <strain evidence="9">MN1</strain>
    </source>
</reference>
<evidence type="ECO:0000259" key="8">
    <source>
        <dbReference type="Pfam" id="PF07687"/>
    </source>
</evidence>
<dbReference type="SUPFAM" id="SSF50978">
    <property type="entry name" value="WD40 repeat-like"/>
    <property type="match status" value="1"/>
</dbReference>
<name>A0A9P7EI30_9AGAM</name>
<dbReference type="InterPro" id="IPR011650">
    <property type="entry name" value="Peptidase_M20_dimer"/>
</dbReference>
<dbReference type="GO" id="GO:0006508">
    <property type="term" value="P:proteolysis"/>
    <property type="evidence" value="ECO:0007669"/>
    <property type="project" value="UniProtKB-KW"/>
</dbReference>
<dbReference type="Pfam" id="PF00400">
    <property type="entry name" value="WD40"/>
    <property type="match status" value="2"/>
</dbReference>
<dbReference type="GO" id="GO:0006751">
    <property type="term" value="P:glutathione catabolic process"/>
    <property type="evidence" value="ECO:0007669"/>
    <property type="project" value="InterPro"/>
</dbReference>
<dbReference type="SUPFAM" id="SSF53187">
    <property type="entry name" value="Zn-dependent exopeptidases"/>
    <property type="match status" value="1"/>
</dbReference>
<dbReference type="Gene3D" id="3.40.630.10">
    <property type="entry name" value="Zn peptidases"/>
    <property type="match status" value="1"/>
</dbReference>
<dbReference type="PRINTS" id="PR00320">
    <property type="entry name" value="GPROTEINBRPT"/>
</dbReference>
<keyword evidence="4" id="KW-0479">Metal-binding</keyword>
<dbReference type="PROSITE" id="PS50294">
    <property type="entry name" value="WD_REPEATS_REGION"/>
    <property type="match status" value="1"/>
</dbReference>
<dbReference type="InterPro" id="IPR015943">
    <property type="entry name" value="WD40/YVTN_repeat-like_dom_sf"/>
</dbReference>
<dbReference type="OrthoDB" id="7832001at2759"/>
<dbReference type="EMBL" id="JABBWG010000005">
    <property type="protein sequence ID" value="KAG1822608.1"/>
    <property type="molecule type" value="Genomic_DNA"/>
</dbReference>
<dbReference type="InterPro" id="IPR036322">
    <property type="entry name" value="WD40_repeat_dom_sf"/>
</dbReference>
<sequence>MFLSIHLDAPRDGQASVSRPICSAVPPPRLLHSLGDENKSVLSLMANAHHIFTGGQGQDVAVWDRHAFTLKTSLRGHTGSILALELAEEKGWLFSASGDSTVRVWSTVTFLPVYILNPYLESGAGDLFSLAWNPAMQIIYIGCQNTSLQWQGFCKLQLDRRAEEQCGSGTSTPTRKVHKFFDSYPQYTHRPADLQANNFSMSPSTSQGAFVGTDSLINIPATNVIDSAHFGYIYCMALLPSTREGTGHLAQKLGQNYYLVTGSGDETVKIWCCNPSGLNMMHSFDCQHGAVLSIVTSGETIYAGCQDGHVKVLDFETLTLVRSIIVQENVDVLSLSIMRSDLYTCSANGHIHRWSSSFDCTASWRAHDGIVLSSVVSCSSDRKSFCLITGANDGFVKVWAIVPKAEENLSQLREACYIAIYALQSLNFVGDTMTYALSKFVSIPSVSSDPSHREDCRQAAIWLKKGLNQLGAQSALLPTHEAGSPLVLGTFYGTQGKHPKPRILFYGHYDVISAPPKGWDTDPFIVSGRNGYLYGRGVTDDKGPIMAVACAAAELLQNRALGVDLVFLIEGEEETGSTGFVDAIKEHKHLIGNIDAILLSNSTWISEHHPCITYGLRGVVHSTVEIASGVPDLHSGVEGGAAPEPMFDMIRLLATLMCDEGKANATFTDNCVRHQTEAEKHLYDVLSNVTQKPASVLSSRWSEPSLTVHNIDVSGPRNSTVIPGKVTAKVSLRIVPDQDLQTIAQSLVDHLRGSFDKFRSPNQLSVSIDRTADWWLGNLDGPWFKALKAAVHDEWNVEPLLIREGGSVPSIPYLEKEFGCPALHLPLGQSTDQAHLPNERISVNNLSKGKSVVKRFLSIATNLHAPTE</sequence>
<dbReference type="RefSeq" id="XP_041197014.1">
    <property type="nucleotide sequence ID" value="XM_041339480.1"/>
</dbReference>
<dbReference type="GeneID" id="64633496"/>
<keyword evidence="2 7" id="KW-0853">WD repeat</keyword>
<evidence type="ECO:0000313" key="10">
    <source>
        <dbReference type="Proteomes" id="UP000807769"/>
    </source>
</evidence>
<keyword evidence="6" id="KW-0378">Hydrolase</keyword>
<organism evidence="9 10">
    <name type="scientific">Suillus subaureus</name>
    <dbReference type="NCBI Taxonomy" id="48587"/>
    <lineage>
        <taxon>Eukaryota</taxon>
        <taxon>Fungi</taxon>
        <taxon>Dikarya</taxon>
        <taxon>Basidiomycota</taxon>
        <taxon>Agaricomycotina</taxon>
        <taxon>Agaricomycetes</taxon>
        <taxon>Agaricomycetidae</taxon>
        <taxon>Boletales</taxon>
        <taxon>Suillineae</taxon>
        <taxon>Suillaceae</taxon>
        <taxon>Suillus</taxon>
    </lineage>
</organism>
<dbReference type="AlphaFoldDB" id="A0A9P7EI30"/>
<feature type="repeat" description="WD" evidence="7">
    <location>
        <begin position="74"/>
        <end position="106"/>
    </location>
</feature>